<accession>A0A8S5PXM5</accession>
<dbReference type="EMBL" id="BK015535">
    <property type="protein sequence ID" value="DAE11634.1"/>
    <property type="molecule type" value="Genomic_DNA"/>
</dbReference>
<reference evidence="1" key="1">
    <citation type="journal article" date="2021" name="Proc. Natl. Acad. Sci. U.S.A.">
        <title>A Catalog of Tens of Thousands of Viruses from Human Metagenomes Reveals Hidden Associations with Chronic Diseases.</title>
        <authorList>
            <person name="Tisza M.J."/>
            <person name="Buck C.B."/>
        </authorList>
    </citation>
    <scope>NUCLEOTIDE SEQUENCE</scope>
    <source>
        <strain evidence="1">Ct2vX3</strain>
    </source>
</reference>
<proteinExistence type="predicted"/>
<sequence>MSCARACQILMAAAKAANFEACQVLKELRQLQNFTMRSSCV</sequence>
<protein>
    <submittedName>
        <fullName evidence="1">Uncharacterized protein</fullName>
    </submittedName>
</protein>
<evidence type="ECO:0000313" key="1">
    <source>
        <dbReference type="EMBL" id="DAE11634.1"/>
    </source>
</evidence>
<name>A0A8S5PXM5_9CAUD</name>
<organism evidence="1">
    <name type="scientific">Siphoviridae sp. ct2vX3</name>
    <dbReference type="NCBI Taxonomy" id="2825318"/>
    <lineage>
        <taxon>Viruses</taxon>
        <taxon>Duplodnaviria</taxon>
        <taxon>Heunggongvirae</taxon>
        <taxon>Uroviricota</taxon>
        <taxon>Caudoviricetes</taxon>
    </lineage>
</organism>